<accession>A0A0E9USB1</accession>
<name>A0A0E9USB1_ANGAN</name>
<dbReference type="EMBL" id="GBXM01040744">
    <property type="protein sequence ID" value="JAH67833.1"/>
    <property type="molecule type" value="Transcribed_RNA"/>
</dbReference>
<dbReference type="EMBL" id="GBXM01042127">
    <property type="protein sequence ID" value="JAH66450.1"/>
    <property type="molecule type" value="Transcribed_RNA"/>
</dbReference>
<organism evidence="1">
    <name type="scientific">Anguilla anguilla</name>
    <name type="common">European freshwater eel</name>
    <name type="synonym">Muraena anguilla</name>
    <dbReference type="NCBI Taxonomy" id="7936"/>
    <lineage>
        <taxon>Eukaryota</taxon>
        <taxon>Metazoa</taxon>
        <taxon>Chordata</taxon>
        <taxon>Craniata</taxon>
        <taxon>Vertebrata</taxon>
        <taxon>Euteleostomi</taxon>
        <taxon>Actinopterygii</taxon>
        <taxon>Neopterygii</taxon>
        <taxon>Teleostei</taxon>
        <taxon>Anguilliformes</taxon>
        <taxon>Anguillidae</taxon>
        <taxon>Anguilla</taxon>
    </lineage>
</organism>
<reference evidence="1" key="2">
    <citation type="journal article" date="2015" name="Fish Shellfish Immunol.">
        <title>Early steps in the European eel (Anguilla anguilla)-Vibrio vulnificus interaction in the gills: Role of the RtxA13 toxin.</title>
        <authorList>
            <person name="Callol A."/>
            <person name="Pajuelo D."/>
            <person name="Ebbesson L."/>
            <person name="Teles M."/>
            <person name="MacKenzie S."/>
            <person name="Amaro C."/>
        </authorList>
    </citation>
    <scope>NUCLEOTIDE SEQUENCE</scope>
</reference>
<dbReference type="AlphaFoldDB" id="A0A0E9USB1"/>
<protein>
    <submittedName>
        <fullName evidence="1">Uncharacterized protein</fullName>
    </submittedName>
</protein>
<sequence>MYCALRRGIQLQLESHGSEDISHAWNIYKYDSKHFSWLSWPSSDYLKGPFCTVLTSF</sequence>
<reference evidence="1" key="1">
    <citation type="submission" date="2014-11" db="EMBL/GenBank/DDBJ databases">
        <authorList>
            <person name="Amaro Gonzalez C."/>
        </authorList>
    </citation>
    <scope>NUCLEOTIDE SEQUENCE</scope>
</reference>
<proteinExistence type="predicted"/>
<evidence type="ECO:0000313" key="1">
    <source>
        <dbReference type="EMBL" id="JAH67833.1"/>
    </source>
</evidence>